<evidence type="ECO:0000256" key="4">
    <source>
        <dbReference type="SAM" id="MobiDB-lite"/>
    </source>
</evidence>
<keyword evidence="8" id="KW-1185">Reference proteome</keyword>
<dbReference type="GeneID" id="100122332"/>
<evidence type="ECO:0000256" key="3">
    <source>
        <dbReference type="ARBA" id="ARBA00023315"/>
    </source>
</evidence>
<dbReference type="GO" id="GO:0008080">
    <property type="term" value="F:N-acetyltransferase activity"/>
    <property type="evidence" value="ECO:0007669"/>
    <property type="project" value="TreeGrafter"/>
</dbReference>
<dbReference type="PANTHER" id="PTHR10545">
    <property type="entry name" value="DIAMINE N-ACETYLTRANSFERASE"/>
    <property type="match status" value="1"/>
</dbReference>
<accession>A0A7M7QVD5</accession>
<dbReference type="InParanoid" id="A0A7M7QVD5"/>
<dbReference type="EnsemblMetazoa" id="XM_032599340">
    <property type="protein sequence ID" value="XP_032455231"/>
    <property type="gene ID" value="LOC100122332"/>
</dbReference>
<feature type="compositionally biased region" description="Low complexity" evidence="4">
    <location>
        <begin position="51"/>
        <end position="61"/>
    </location>
</feature>
<feature type="domain" description="N-acetyltransferase" evidence="6">
    <location>
        <begin position="202"/>
        <end position="342"/>
    </location>
</feature>
<feature type="region of interest" description="Disordered" evidence="4">
    <location>
        <begin position="163"/>
        <end position="186"/>
    </location>
</feature>
<feature type="signal peptide" evidence="5">
    <location>
        <begin position="1"/>
        <end position="17"/>
    </location>
</feature>
<evidence type="ECO:0000256" key="1">
    <source>
        <dbReference type="ARBA" id="ARBA00008694"/>
    </source>
</evidence>
<comment type="similarity">
    <text evidence="1">Belongs to the acetyltransferase family.</text>
</comment>
<dbReference type="InterPro" id="IPR016181">
    <property type="entry name" value="Acyl_CoA_acyltransferase"/>
</dbReference>
<keyword evidence="3" id="KW-0012">Acyltransferase</keyword>
<name>A0A7M7QVD5_NASVI</name>
<sequence length="513" mass="58935">MLTFIISIITIAVVTHCSLISGRKPTTKPEQIDPNESNAHKAQPEVYTQYSNRSASAGNSNRETKNGPKIHTRIRHQLITTINQGRHSHSLLRRVTHIHYLRVSDAPPCVCRRRFPMPITPTRERERERDCATESIAHTLLVKSTTSSLYIYYRHAAILPVESENHGEGGGDQGSRKGGLPADTRAYSSKHPGRLVSAIFGDRLWEVIFGELADFEEMPDGPKIDYQVIEKDGFDSENPLYNCHVAVCNGKLVGYALYFYIFSTLEQKAIHLEDLYVTPDYRDKKIGSRLFDSVAKRTFDEKCQYLDFSVLSWNPAQNFYKAKGAVDLTEVEGWHMYRLNQESLQNLASKHANDLYEVRDARIEDFNSIKRLAQEGTTQKKKNEQNHDEICISIEENKDFDKPNPYSGYLVALLNDKIVGYALYCYSYSTWEAKSMYLQEFYVSENEHAVNMRNDLFHAVAKKAIEEKCSRIDFWILDPKNAGKFYSCNGAVDLTESEEWHLYRLFEHTKKPL</sequence>
<reference evidence="7" key="1">
    <citation type="submission" date="2021-01" db="UniProtKB">
        <authorList>
            <consortium name="EnsemblMetazoa"/>
        </authorList>
    </citation>
    <scope>IDENTIFICATION</scope>
</reference>
<dbReference type="Gene3D" id="3.40.630.30">
    <property type="match status" value="2"/>
</dbReference>
<dbReference type="Pfam" id="PF00583">
    <property type="entry name" value="Acetyltransf_1"/>
    <property type="match status" value="1"/>
</dbReference>
<dbReference type="InterPro" id="IPR051016">
    <property type="entry name" value="Diverse_Substrate_AcTransf"/>
</dbReference>
<feature type="region of interest" description="Disordered" evidence="4">
    <location>
        <begin position="22"/>
        <end position="70"/>
    </location>
</feature>
<dbReference type="CDD" id="cd04301">
    <property type="entry name" value="NAT_SF"/>
    <property type="match status" value="1"/>
</dbReference>
<dbReference type="AlphaFoldDB" id="A0A7M7QVD5"/>
<dbReference type="InterPro" id="IPR000182">
    <property type="entry name" value="GNAT_dom"/>
</dbReference>
<dbReference type="PANTHER" id="PTHR10545:SF29">
    <property type="entry name" value="GH14572P-RELATED"/>
    <property type="match status" value="1"/>
</dbReference>
<organism evidence="7 8">
    <name type="scientific">Nasonia vitripennis</name>
    <name type="common">Parasitic wasp</name>
    <dbReference type="NCBI Taxonomy" id="7425"/>
    <lineage>
        <taxon>Eukaryota</taxon>
        <taxon>Metazoa</taxon>
        <taxon>Ecdysozoa</taxon>
        <taxon>Arthropoda</taxon>
        <taxon>Hexapoda</taxon>
        <taxon>Insecta</taxon>
        <taxon>Pterygota</taxon>
        <taxon>Neoptera</taxon>
        <taxon>Endopterygota</taxon>
        <taxon>Hymenoptera</taxon>
        <taxon>Apocrita</taxon>
        <taxon>Proctotrupomorpha</taxon>
        <taxon>Chalcidoidea</taxon>
        <taxon>Pteromalidae</taxon>
        <taxon>Pteromalinae</taxon>
        <taxon>Nasonia</taxon>
    </lineage>
</organism>
<keyword evidence="5" id="KW-0732">Signal</keyword>
<dbReference type="SMR" id="A0A7M7QVD5"/>
<keyword evidence="2" id="KW-0808">Transferase</keyword>
<evidence type="ECO:0000256" key="2">
    <source>
        <dbReference type="ARBA" id="ARBA00022679"/>
    </source>
</evidence>
<dbReference type="PROSITE" id="PS51186">
    <property type="entry name" value="GNAT"/>
    <property type="match status" value="2"/>
</dbReference>
<evidence type="ECO:0000313" key="8">
    <source>
        <dbReference type="Proteomes" id="UP000002358"/>
    </source>
</evidence>
<feature type="chain" id="PRO_5029839664" description="N-acetyltransferase domain-containing protein" evidence="5">
    <location>
        <begin position="18"/>
        <end position="513"/>
    </location>
</feature>
<dbReference type="Proteomes" id="UP000002358">
    <property type="component" value="Chromosome 4"/>
</dbReference>
<evidence type="ECO:0000256" key="5">
    <source>
        <dbReference type="SAM" id="SignalP"/>
    </source>
</evidence>
<dbReference type="RefSeq" id="XP_032455231.1">
    <property type="nucleotide sequence ID" value="XM_032599340.1"/>
</dbReference>
<dbReference type="OrthoDB" id="7305308at2759"/>
<protein>
    <recommendedName>
        <fullName evidence="6">N-acetyltransferase domain-containing protein</fullName>
    </recommendedName>
</protein>
<dbReference type="FunFam" id="3.40.630.30:FF:000064">
    <property type="entry name" value="GNAT family acetyltransferase"/>
    <property type="match status" value="1"/>
</dbReference>
<proteinExistence type="inferred from homology"/>
<evidence type="ECO:0000313" key="7">
    <source>
        <dbReference type="EnsemblMetazoa" id="XP_032455231"/>
    </source>
</evidence>
<evidence type="ECO:0000259" key="6">
    <source>
        <dbReference type="PROSITE" id="PS51186"/>
    </source>
</evidence>
<dbReference type="SUPFAM" id="SSF55729">
    <property type="entry name" value="Acyl-CoA N-acyltransferases (Nat)"/>
    <property type="match status" value="2"/>
</dbReference>
<feature type="domain" description="N-acetyltransferase" evidence="6">
    <location>
        <begin position="356"/>
        <end position="512"/>
    </location>
</feature>